<proteinExistence type="predicted"/>
<evidence type="ECO:0000313" key="3">
    <source>
        <dbReference type="Proteomes" id="UP000237105"/>
    </source>
</evidence>
<reference evidence="3" key="1">
    <citation type="submission" date="2016-06" db="EMBL/GenBank/DDBJ databases">
        <title>Parallel loss of symbiosis genes in relatives of nitrogen-fixing non-legume Parasponia.</title>
        <authorList>
            <person name="Van Velzen R."/>
            <person name="Holmer R."/>
            <person name="Bu F."/>
            <person name="Rutten L."/>
            <person name="Van Zeijl A."/>
            <person name="Liu W."/>
            <person name="Santuari L."/>
            <person name="Cao Q."/>
            <person name="Sharma T."/>
            <person name="Shen D."/>
            <person name="Roswanjaya Y."/>
            <person name="Wardhani T."/>
            <person name="Kalhor M.S."/>
            <person name="Jansen J."/>
            <person name="Van den Hoogen J."/>
            <person name="Gungor B."/>
            <person name="Hartog M."/>
            <person name="Hontelez J."/>
            <person name="Verver J."/>
            <person name="Yang W.-C."/>
            <person name="Schijlen E."/>
            <person name="Repin R."/>
            <person name="Schilthuizen M."/>
            <person name="Schranz E."/>
            <person name="Heidstra R."/>
            <person name="Miyata K."/>
            <person name="Fedorova E."/>
            <person name="Kohlen W."/>
            <person name="Bisseling T."/>
            <person name="Smit S."/>
            <person name="Geurts R."/>
        </authorList>
    </citation>
    <scope>NUCLEOTIDE SEQUENCE [LARGE SCALE GENOMIC DNA]</scope>
    <source>
        <strain evidence="3">cv. WU1-14</strain>
    </source>
</reference>
<comment type="caution">
    <text evidence="2">The sequence shown here is derived from an EMBL/GenBank/DDBJ whole genome shotgun (WGS) entry which is preliminary data.</text>
</comment>
<evidence type="ECO:0000313" key="2">
    <source>
        <dbReference type="EMBL" id="PON60370.1"/>
    </source>
</evidence>
<sequence>LDSLEYTPSDAIKDEWEPISTISPLFMTTMVSEFIIVESLWAIVICVVLDNRPPLFVRVIASKAPTMVFSDSASTALVASSSSKSAGFFSRALAIAILCFCPPESWQPFSPTVVL</sequence>
<dbReference type="Proteomes" id="UP000237105">
    <property type="component" value="Unassembled WGS sequence"/>
</dbReference>
<dbReference type="AlphaFoldDB" id="A0A2P5CH61"/>
<feature type="non-terminal residue" evidence="2">
    <location>
        <position position="1"/>
    </location>
</feature>
<gene>
    <name evidence="2" type="ORF">PanWU01x14_153560</name>
</gene>
<keyword evidence="1" id="KW-1133">Transmembrane helix</keyword>
<dbReference type="AntiFam" id="ANF00062">
    <property type="entry name" value="Shadow ORF (opposite ABC transporter protein)"/>
</dbReference>
<feature type="transmembrane region" description="Helical" evidence="1">
    <location>
        <begin position="25"/>
        <end position="49"/>
    </location>
</feature>
<keyword evidence="1" id="KW-0812">Transmembrane</keyword>
<evidence type="ECO:0000256" key="1">
    <source>
        <dbReference type="SAM" id="Phobius"/>
    </source>
</evidence>
<organism evidence="2 3">
    <name type="scientific">Parasponia andersonii</name>
    <name type="common">Sponia andersonii</name>
    <dbReference type="NCBI Taxonomy" id="3476"/>
    <lineage>
        <taxon>Eukaryota</taxon>
        <taxon>Viridiplantae</taxon>
        <taxon>Streptophyta</taxon>
        <taxon>Embryophyta</taxon>
        <taxon>Tracheophyta</taxon>
        <taxon>Spermatophyta</taxon>
        <taxon>Magnoliopsida</taxon>
        <taxon>eudicotyledons</taxon>
        <taxon>Gunneridae</taxon>
        <taxon>Pentapetalae</taxon>
        <taxon>rosids</taxon>
        <taxon>fabids</taxon>
        <taxon>Rosales</taxon>
        <taxon>Cannabaceae</taxon>
        <taxon>Parasponia</taxon>
    </lineage>
</organism>
<keyword evidence="1" id="KW-0472">Membrane</keyword>
<dbReference type="OrthoDB" id="10346991at2759"/>
<name>A0A2P5CH61_PARAD</name>
<protein>
    <submittedName>
        <fullName evidence="2">Uncharacterized protein</fullName>
    </submittedName>
</protein>
<keyword evidence="3" id="KW-1185">Reference proteome</keyword>
<accession>A0A2P5CH61</accession>
<dbReference type="EMBL" id="JXTB01000131">
    <property type="protein sequence ID" value="PON60370.1"/>
    <property type="molecule type" value="Genomic_DNA"/>
</dbReference>